<proteinExistence type="predicted"/>
<dbReference type="EMBL" id="JASFZW010000001">
    <property type="protein sequence ID" value="KAK2080751.1"/>
    <property type="molecule type" value="Genomic_DNA"/>
</dbReference>
<feature type="compositionally biased region" description="Acidic residues" evidence="1">
    <location>
        <begin position="24"/>
        <end position="43"/>
    </location>
</feature>
<protein>
    <recommendedName>
        <fullName evidence="6">G domain-containing protein</fullName>
    </recommendedName>
</protein>
<dbReference type="Pfam" id="PF21516">
    <property type="entry name" value="YqeH-like_C"/>
    <property type="match status" value="1"/>
</dbReference>
<dbReference type="InterPro" id="IPR050896">
    <property type="entry name" value="Mito_lipid_metab_GTPase"/>
</dbReference>
<dbReference type="Gene3D" id="3.40.50.300">
    <property type="entry name" value="P-loop containing nucleotide triphosphate hydrolases"/>
    <property type="match status" value="1"/>
</dbReference>
<evidence type="ECO:0008006" key="6">
    <source>
        <dbReference type="Google" id="ProtNLM"/>
    </source>
</evidence>
<accession>A0AAD9ILN4</accession>
<dbReference type="PANTHER" id="PTHR46434">
    <property type="entry name" value="GENETIC INTERACTOR OF PROHIBITINS 3, MITOCHONDRIAL"/>
    <property type="match status" value="1"/>
</dbReference>
<dbReference type="SUPFAM" id="SSF52540">
    <property type="entry name" value="P-loop containing nucleoside triphosphate hydrolases"/>
    <property type="match status" value="1"/>
</dbReference>
<dbReference type="GO" id="GO:0005739">
    <property type="term" value="C:mitochondrion"/>
    <property type="evidence" value="ECO:0007669"/>
    <property type="project" value="TreeGrafter"/>
</dbReference>
<organism evidence="4 5">
    <name type="scientific">Prototheca wickerhamii</name>
    <dbReference type="NCBI Taxonomy" id="3111"/>
    <lineage>
        <taxon>Eukaryota</taxon>
        <taxon>Viridiplantae</taxon>
        <taxon>Chlorophyta</taxon>
        <taxon>core chlorophytes</taxon>
        <taxon>Trebouxiophyceae</taxon>
        <taxon>Chlorellales</taxon>
        <taxon>Chlorellaceae</taxon>
        <taxon>Prototheca</taxon>
    </lineage>
</organism>
<dbReference type="InterPro" id="IPR048422">
    <property type="entry name" value="NOA1/YqeH-like_C"/>
</dbReference>
<dbReference type="AlphaFoldDB" id="A0AAD9ILN4"/>
<comment type="caution">
    <text evidence="4">The sequence shown here is derived from an EMBL/GenBank/DDBJ whole genome shotgun (WGS) entry which is preliminary data.</text>
</comment>
<feature type="domain" description="G" evidence="2">
    <location>
        <begin position="227"/>
        <end position="287"/>
    </location>
</feature>
<dbReference type="PANTHER" id="PTHR46434:SF1">
    <property type="entry name" value="GENETIC INTERACTOR OF PROHIBITINS 3, MITOCHONDRIAL"/>
    <property type="match status" value="1"/>
</dbReference>
<dbReference type="Pfam" id="PF01926">
    <property type="entry name" value="MMR_HSR1"/>
    <property type="match status" value="1"/>
</dbReference>
<sequence>MSPSSVHCRYFQIPKKLLEPVAEAAEEEEQPETSAEAEQEGAEDDTVELFNKLIDLWDVRCVWPGCPVTRPQVAVKQYKEQEKDVERLKNEAAEGALPEFDFGKRVGQKIALTQFRKQVLLSVVDVADWEGSFPAETLRGILDAQRQRREQSIYDEDRPRGRAFTANFSWVVAVNKADLLPAQRQHTQTWAGLPRPAAVAVVSGYRGWGVARLLADLQRAVGERGDVYVVGAQNAGKSSLINAMRGAAGLSRAHDVTAAPAPGTTLGLLRVPGLLPAGCHMLDTPGMARPGSLVSLLPMRDIKLLQGRRPFRPRSFRLGAGQSVLLGGLARIDVLSQEQGSTIYLTVWASDAVGCFLGKTEAVDEKRSRHLGARLRPPSDPAAFPALRPRRVRVQGANWRRSTQDVAIAGLGWVGVGLTGAAELAVWVPEGIDVAVRDALSREFAPTMERQGFGSVVLDSSAQSAAPRREKDPAGQEA</sequence>
<gene>
    <name evidence="4" type="ORF">QBZ16_000605</name>
</gene>
<name>A0AAD9ILN4_PROWI</name>
<evidence type="ECO:0000259" key="2">
    <source>
        <dbReference type="Pfam" id="PF01926"/>
    </source>
</evidence>
<dbReference type="InterPro" id="IPR006073">
    <property type="entry name" value="GTP-bd"/>
</dbReference>
<feature type="domain" description="NOA1/YqeH-like C-terminal" evidence="3">
    <location>
        <begin position="345"/>
        <end position="440"/>
    </location>
</feature>
<feature type="region of interest" description="Disordered" evidence="1">
    <location>
        <begin position="455"/>
        <end position="478"/>
    </location>
</feature>
<evidence type="ECO:0000259" key="3">
    <source>
        <dbReference type="Pfam" id="PF21516"/>
    </source>
</evidence>
<dbReference type="Proteomes" id="UP001255856">
    <property type="component" value="Unassembled WGS sequence"/>
</dbReference>
<evidence type="ECO:0000313" key="4">
    <source>
        <dbReference type="EMBL" id="KAK2080751.1"/>
    </source>
</evidence>
<feature type="region of interest" description="Disordered" evidence="1">
    <location>
        <begin position="22"/>
        <end position="43"/>
    </location>
</feature>
<feature type="compositionally biased region" description="Basic and acidic residues" evidence="1">
    <location>
        <begin position="467"/>
        <end position="478"/>
    </location>
</feature>
<dbReference type="GO" id="GO:0005525">
    <property type="term" value="F:GTP binding"/>
    <property type="evidence" value="ECO:0007669"/>
    <property type="project" value="InterPro"/>
</dbReference>
<evidence type="ECO:0000256" key="1">
    <source>
        <dbReference type="SAM" id="MobiDB-lite"/>
    </source>
</evidence>
<reference evidence="4" key="1">
    <citation type="submission" date="2021-01" db="EMBL/GenBank/DDBJ databases">
        <authorList>
            <person name="Eckstrom K.M.E."/>
        </authorList>
    </citation>
    <scope>NUCLEOTIDE SEQUENCE</scope>
    <source>
        <strain evidence="4">UVCC 0001</strain>
    </source>
</reference>
<dbReference type="InterPro" id="IPR027417">
    <property type="entry name" value="P-loop_NTPase"/>
</dbReference>
<evidence type="ECO:0000313" key="5">
    <source>
        <dbReference type="Proteomes" id="UP001255856"/>
    </source>
</evidence>
<keyword evidence="5" id="KW-1185">Reference proteome</keyword>